<dbReference type="Proteomes" id="UP001061958">
    <property type="component" value="Unassembled WGS sequence"/>
</dbReference>
<dbReference type="PANTHER" id="PTHR13395:SF6">
    <property type="entry name" value="SISTER CHROMATID COHESION PROTEIN DCC1"/>
    <property type="match status" value="1"/>
</dbReference>
<dbReference type="GO" id="GO:0000785">
    <property type="term" value="C:chromatin"/>
    <property type="evidence" value="ECO:0007669"/>
    <property type="project" value="TreeGrafter"/>
</dbReference>
<sequence>METQHTLIFSQDFSPESILLIELEETLLEVIESRDSAAYFVGDFSQNEEQSSCNRADEAYVCTETETFKVLFRESSNSILPVEASQLNAGSRISQVLQTFPVPVITLVHGNLELLPTGPRIGVLRRLIDSHRLANNLVNLSVEEILDRVQISRMQLNDELKRMHIVPVEDNLMILSCTEIDRALDDIISTGTLQKWEMPLRLPPAKDILKYCGDHNPIVIRHCLDFFCIPRFDECLTLDEYSVCRFKAMVLLQSYNEKSLSLEWNTFETKWQNTVPDFFQPRMEMLSGLAIFEEVGPKMLIHALFESHLPEDIDGRVRVLFQKKSNWTLEELEPYLLPVVSDIMKIEHILRKHCRILKTIHSLGGGMKFSVRQ</sequence>
<dbReference type="GO" id="GO:0031390">
    <property type="term" value="C:Ctf18 RFC-like complex"/>
    <property type="evidence" value="ECO:0007669"/>
    <property type="project" value="InterPro"/>
</dbReference>
<dbReference type="GO" id="GO:0034088">
    <property type="term" value="P:maintenance of mitotic sister chromatid cohesion"/>
    <property type="evidence" value="ECO:0007669"/>
    <property type="project" value="TreeGrafter"/>
</dbReference>
<organism evidence="3 4">
    <name type="scientific">Galdieria partita</name>
    <dbReference type="NCBI Taxonomy" id="83374"/>
    <lineage>
        <taxon>Eukaryota</taxon>
        <taxon>Rhodophyta</taxon>
        <taxon>Bangiophyceae</taxon>
        <taxon>Galdieriales</taxon>
        <taxon>Galdieriaceae</taxon>
        <taxon>Galdieria</taxon>
    </lineage>
</organism>
<keyword evidence="4" id="KW-1185">Reference proteome</keyword>
<reference evidence="3" key="1">
    <citation type="journal article" date="2022" name="Proc. Natl. Acad. Sci. U.S.A.">
        <title>Life cycle and functional genomics of the unicellular red alga Galdieria for elucidating algal and plant evolution and industrial use.</title>
        <authorList>
            <person name="Hirooka S."/>
            <person name="Itabashi T."/>
            <person name="Ichinose T.M."/>
            <person name="Onuma R."/>
            <person name="Fujiwara T."/>
            <person name="Yamashita S."/>
            <person name="Jong L.W."/>
            <person name="Tomita R."/>
            <person name="Iwane A.H."/>
            <person name="Miyagishima S.Y."/>
        </authorList>
    </citation>
    <scope>NUCLEOTIDE SEQUENCE</scope>
    <source>
        <strain evidence="3">NBRC 102759</strain>
    </source>
</reference>
<comment type="caution">
    <text evidence="3">The sequence shown here is derived from an EMBL/GenBank/DDBJ whole genome shotgun (WGS) entry which is preliminary data.</text>
</comment>
<dbReference type="InterPro" id="IPR019128">
    <property type="entry name" value="Dcc1"/>
</dbReference>
<dbReference type="GO" id="GO:0006260">
    <property type="term" value="P:DNA replication"/>
    <property type="evidence" value="ECO:0007669"/>
    <property type="project" value="UniProtKB-KW"/>
</dbReference>
<dbReference type="GO" id="GO:0000775">
    <property type="term" value="C:chromosome, centromeric region"/>
    <property type="evidence" value="ECO:0007669"/>
    <property type="project" value="TreeGrafter"/>
</dbReference>
<comment type="similarity">
    <text evidence="1">Belongs to the DCC1 family.</text>
</comment>
<accession>A0A9C7PZ31</accession>
<evidence type="ECO:0000256" key="1">
    <source>
        <dbReference type="ARBA" id="ARBA00007017"/>
    </source>
</evidence>
<reference evidence="3" key="2">
    <citation type="submission" date="2022-01" db="EMBL/GenBank/DDBJ databases">
        <authorList>
            <person name="Hirooka S."/>
            <person name="Miyagishima S.Y."/>
        </authorList>
    </citation>
    <scope>NUCLEOTIDE SEQUENCE</scope>
    <source>
        <strain evidence="3">NBRC 102759</strain>
    </source>
</reference>
<evidence type="ECO:0008006" key="5">
    <source>
        <dbReference type="Google" id="ProtNLM"/>
    </source>
</evidence>
<protein>
    <recommendedName>
        <fullName evidence="5">Sister chromatid cohesion protein DCC1</fullName>
    </recommendedName>
</protein>
<name>A0A9C7PZ31_9RHOD</name>
<keyword evidence="2" id="KW-0235">DNA replication</keyword>
<dbReference type="AlphaFoldDB" id="A0A9C7PZ31"/>
<dbReference type="EMBL" id="BQMJ01000039">
    <property type="protein sequence ID" value="GJQ13055.1"/>
    <property type="molecule type" value="Genomic_DNA"/>
</dbReference>
<dbReference type="PANTHER" id="PTHR13395">
    <property type="entry name" value="SISTER CHROMATID COHESION PROTEIN DCC1-RELATED"/>
    <property type="match status" value="1"/>
</dbReference>
<gene>
    <name evidence="3" type="ORF">GpartN1_g4846.t1</name>
</gene>
<evidence type="ECO:0000313" key="3">
    <source>
        <dbReference type="EMBL" id="GJQ13055.1"/>
    </source>
</evidence>
<dbReference type="OrthoDB" id="5199543at2759"/>
<proteinExistence type="inferred from homology"/>
<evidence type="ECO:0000313" key="4">
    <source>
        <dbReference type="Proteomes" id="UP001061958"/>
    </source>
</evidence>
<evidence type="ECO:0000256" key="2">
    <source>
        <dbReference type="ARBA" id="ARBA00022705"/>
    </source>
</evidence>
<dbReference type="Pfam" id="PF09724">
    <property type="entry name" value="Dcc1"/>
    <property type="match status" value="1"/>
</dbReference>